<accession>A0A1J5QGK7</accession>
<organism evidence="1">
    <name type="scientific">mine drainage metagenome</name>
    <dbReference type="NCBI Taxonomy" id="410659"/>
    <lineage>
        <taxon>unclassified sequences</taxon>
        <taxon>metagenomes</taxon>
        <taxon>ecological metagenomes</taxon>
    </lineage>
</organism>
<evidence type="ECO:0000313" key="1">
    <source>
        <dbReference type="EMBL" id="OIQ79140.1"/>
    </source>
</evidence>
<comment type="caution">
    <text evidence="1">The sequence shown here is derived from an EMBL/GenBank/DDBJ whole genome shotgun (WGS) entry which is preliminary data.</text>
</comment>
<gene>
    <name evidence="1" type="ORF">GALL_391250</name>
</gene>
<protein>
    <submittedName>
        <fullName evidence="1">Uncharacterized protein</fullName>
    </submittedName>
</protein>
<sequence>MLTGVATAAAAAVAGWGPFLGADPGTVAALHPPVPITDSSGLWTLGFRGATVPSWGRTAQLVASPLVGAVVALRRRWPGVLLAAVAIRLALDPQDIEYYAAGAVVAALVLDLVATRWTVPWTALVTAIVLWQPFARDFTHRFTTEHGPALWWFEHPWPVGVAHLLWSVAAVTLALVLPAAPERLSAARAPG</sequence>
<proteinExistence type="predicted"/>
<reference evidence="1" key="1">
    <citation type="submission" date="2016-10" db="EMBL/GenBank/DDBJ databases">
        <title>Sequence of Gallionella enrichment culture.</title>
        <authorList>
            <person name="Poehlein A."/>
            <person name="Muehling M."/>
            <person name="Daniel R."/>
        </authorList>
    </citation>
    <scope>NUCLEOTIDE SEQUENCE</scope>
</reference>
<name>A0A1J5QGK7_9ZZZZ</name>
<dbReference type="EMBL" id="MLJW01001267">
    <property type="protein sequence ID" value="OIQ79140.1"/>
    <property type="molecule type" value="Genomic_DNA"/>
</dbReference>
<dbReference type="AlphaFoldDB" id="A0A1J5QGK7"/>